<evidence type="ECO:0000313" key="3">
    <source>
        <dbReference type="Proteomes" id="UP001438953"/>
    </source>
</evidence>
<dbReference type="InterPro" id="IPR010499">
    <property type="entry name" value="AraC_E-bd"/>
</dbReference>
<keyword evidence="3" id="KW-1185">Reference proteome</keyword>
<dbReference type="SUPFAM" id="SSF55136">
    <property type="entry name" value="Probable bacterial effector-binding domain"/>
    <property type="match status" value="1"/>
</dbReference>
<evidence type="ECO:0000313" key="2">
    <source>
        <dbReference type="EMBL" id="MER5171993.1"/>
    </source>
</evidence>
<dbReference type="PANTHER" id="PTHR40055:SF1">
    <property type="entry name" value="TRANSCRIPTIONAL REGULATOR YGIV-RELATED"/>
    <property type="match status" value="1"/>
</dbReference>
<dbReference type="RefSeq" id="WP_350936629.1">
    <property type="nucleotide sequence ID" value="NZ_JAYWLC010000006.1"/>
</dbReference>
<dbReference type="InterPro" id="IPR050908">
    <property type="entry name" value="SmbC-like"/>
</dbReference>
<evidence type="ECO:0000259" key="1">
    <source>
        <dbReference type="SMART" id="SM00871"/>
    </source>
</evidence>
<reference evidence="2 3" key="1">
    <citation type="submission" date="2024-06" db="EMBL/GenBank/DDBJ databases">
        <title>Thioclava kandeliae sp. nov. from a rhizosphere soil sample of Kandelia candel in a mangrove.</title>
        <authorList>
            <person name="Mu T."/>
        </authorList>
    </citation>
    <scope>NUCLEOTIDE SEQUENCE [LARGE SCALE GENOMIC DNA]</scope>
    <source>
        <strain evidence="2 3">CPCC 100088</strain>
    </source>
</reference>
<dbReference type="Pfam" id="PF06445">
    <property type="entry name" value="GyrI-like"/>
    <property type="match status" value="1"/>
</dbReference>
<dbReference type="PANTHER" id="PTHR40055">
    <property type="entry name" value="TRANSCRIPTIONAL REGULATOR YGIV-RELATED"/>
    <property type="match status" value="1"/>
</dbReference>
<sequence length="155" mass="17365">MIGEVTIRDVAAVRLAGIAHRGAYEDLEEAFGRLVNVFEEGLLWRHVLGAAAIGYDNPRVTPVDKLRSDACFIVSEGCPIVAPLREIHYPEGRYAVLEVTGSYRQLPQAYAKLGDEWYPASGETHRGLVAYEVYLNNPEEVPERELRTEIRLPLT</sequence>
<protein>
    <submittedName>
        <fullName evidence="2">GyrI-like domain-containing protein</fullName>
    </submittedName>
</protein>
<dbReference type="Gene3D" id="3.20.80.10">
    <property type="entry name" value="Regulatory factor, effector binding domain"/>
    <property type="match status" value="1"/>
</dbReference>
<dbReference type="InterPro" id="IPR029442">
    <property type="entry name" value="GyrI-like"/>
</dbReference>
<comment type="caution">
    <text evidence="2">The sequence shown here is derived from an EMBL/GenBank/DDBJ whole genome shotgun (WGS) entry which is preliminary data.</text>
</comment>
<dbReference type="Proteomes" id="UP001438953">
    <property type="component" value="Unassembled WGS sequence"/>
</dbReference>
<name>A0ABV1SGI9_9RHOB</name>
<proteinExistence type="predicted"/>
<organism evidence="2 3">
    <name type="scientific">Thioclava kandeliae</name>
    <dbReference type="NCBI Taxonomy" id="3070818"/>
    <lineage>
        <taxon>Bacteria</taxon>
        <taxon>Pseudomonadati</taxon>
        <taxon>Pseudomonadota</taxon>
        <taxon>Alphaproteobacteria</taxon>
        <taxon>Rhodobacterales</taxon>
        <taxon>Paracoccaceae</taxon>
        <taxon>Thioclava</taxon>
    </lineage>
</organism>
<dbReference type="EMBL" id="JAYWLC010000006">
    <property type="protein sequence ID" value="MER5171993.1"/>
    <property type="molecule type" value="Genomic_DNA"/>
</dbReference>
<gene>
    <name evidence="2" type="ORF">VSX56_09405</name>
</gene>
<feature type="domain" description="AraC effector-binding" evidence="1">
    <location>
        <begin position="3"/>
        <end position="155"/>
    </location>
</feature>
<dbReference type="SMART" id="SM00871">
    <property type="entry name" value="AraC_E_bind"/>
    <property type="match status" value="1"/>
</dbReference>
<dbReference type="InterPro" id="IPR011256">
    <property type="entry name" value="Reg_factor_effector_dom_sf"/>
</dbReference>
<accession>A0ABV1SGI9</accession>